<dbReference type="KEGG" id="bsu:BSU11940"/>
<keyword evidence="1" id="KW-0812">Transmembrane</keyword>
<gene>
    <name evidence="2" type="ORF">HIR78_06600</name>
</gene>
<evidence type="ECO:0000313" key="2">
    <source>
        <dbReference type="EMBL" id="QJP87702.1"/>
    </source>
</evidence>
<organism evidence="2">
    <name type="scientific">Bacillus subtilis (strain 168)</name>
    <dbReference type="NCBI Taxonomy" id="224308"/>
    <lineage>
        <taxon>Bacteria</taxon>
        <taxon>Bacillati</taxon>
        <taxon>Bacillota</taxon>
        <taxon>Bacilli</taxon>
        <taxon>Bacillales</taxon>
        <taxon>Bacillaceae</taxon>
        <taxon>Bacillus</taxon>
    </lineage>
</organism>
<dbReference type="AlphaFoldDB" id="A0A6M3ZEU9"/>
<keyword evidence="1" id="KW-0472">Membrane</keyword>
<proteinExistence type="predicted"/>
<dbReference type="RefSeq" id="WP_003245581.1">
    <property type="nucleotide sequence ID" value="NC_000964.3"/>
</dbReference>
<name>A0A6M3ZEU9_BACSU</name>
<keyword evidence="1" id="KW-1133">Transmembrane helix</keyword>
<sequence>MKKQKNNKKKNIEKRNIEKRNIEEKNNEDLEELENAIYTYHKKELLAFFLEKTRIGHDKEEYKRFQSLLYKLDIECLEFAISRFSHIDIIHDHSKYVPAFIPLFAAYLTMFFNFYEKHWGALSFAAGTIAAIVWIIAVERKHRNQAISIMKIFEQVKERKVKDRSKD</sequence>
<evidence type="ECO:0000256" key="1">
    <source>
        <dbReference type="SAM" id="Phobius"/>
    </source>
</evidence>
<reference evidence="2" key="1">
    <citation type="submission" date="2020-04" db="EMBL/GenBank/DDBJ databases">
        <title>Phage recombination drives evolution of spore-forming Bacilli.</title>
        <authorList>
            <person name="Dragos A."/>
            <person name="Kovacs A.T."/>
        </authorList>
    </citation>
    <scope>NUCLEOTIDE SEQUENCE</scope>
    <source>
        <strain evidence="2">168</strain>
    </source>
</reference>
<feature type="transmembrane region" description="Helical" evidence="1">
    <location>
        <begin position="121"/>
        <end position="138"/>
    </location>
</feature>
<dbReference type="OrthoDB" id="2931714at2"/>
<protein>
    <submittedName>
        <fullName evidence="2">Uncharacterized protein</fullName>
    </submittedName>
</protein>
<dbReference type="EMBL" id="CP052842">
    <property type="protein sequence ID" value="QJP87702.1"/>
    <property type="molecule type" value="Genomic_DNA"/>
</dbReference>
<feature type="transmembrane region" description="Helical" evidence="1">
    <location>
        <begin position="96"/>
        <end position="115"/>
    </location>
</feature>
<accession>A0A6M3ZEU9</accession>